<proteinExistence type="predicted"/>
<name>A0A077EJ88_9FLAO</name>
<dbReference type="HOGENOM" id="CLU_055269_0_1_10"/>
<dbReference type="Proteomes" id="UP000028933">
    <property type="component" value="Chromosome"/>
</dbReference>
<accession>A0A077EJ88</accession>
<dbReference type="KEGG" id="eao:BD94_2773"/>
<dbReference type="EMBL" id="CP007547">
    <property type="protein sequence ID" value="AIL46548.1"/>
    <property type="molecule type" value="Genomic_DNA"/>
</dbReference>
<gene>
    <name evidence="1" type="ORF">BD94_2773</name>
</gene>
<dbReference type="STRING" id="1338011.BD94_2773"/>
<dbReference type="AlphaFoldDB" id="A0A077EJ88"/>
<evidence type="ECO:0000313" key="1">
    <source>
        <dbReference type="EMBL" id="AIL46548.1"/>
    </source>
</evidence>
<dbReference type="RefSeq" id="WP_024565869.1">
    <property type="nucleotide sequence ID" value="NZ_CP007547.1"/>
</dbReference>
<organism evidence="1 2">
    <name type="scientific">Elizabethkingia anophelis NUHP1</name>
    <dbReference type="NCBI Taxonomy" id="1338011"/>
    <lineage>
        <taxon>Bacteria</taxon>
        <taxon>Pseudomonadati</taxon>
        <taxon>Bacteroidota</taxon>
        <taxon>Flavobacteriia</taxon>
        <taxon>Flavobacteriales</taxon>
        <taxon>Weeksellaceae</taxon>
        <taxon>Elizabethkingia</taxon>
    </lineage>
</organism>
<reference evidence="1" key="2">
    <citation type="journal article" date="2015" name="Genome Biol. Evol.">
        <title>Complete Genome Sequence and Transcriptomic Analysis of the Novel Pathogen Elizabethkingia anophelis in Response to Oxidative Stress.</title>
        <authorList>
            <person name="Li Y."/>
            <person name="Liu Y."/>
            <person name="Chew S.C."/>
            <person name="Tay M."/>
            <person name="Salido M.M."/>
            <person name="Teo J."/>
            <person name="Lauro F.M."/>
            <person name="Givskov M."/>
            <person name="Yang L."/>
        </authorList>
    </citation>
    <scope>NUCLEOTIDE SEQUENCE</scope>
    <source>
        <strain evidence="1">NUHP1</strain>
    </source>
</reference>
<evidence type="ECO:0000313" key="2">
    <source>
        <dbReference type="Proteomes" id="UP000028933"/>
    </source>
</evidence>
<protein>
    <submittedName>
        <fullName evidence="1">Secreted protein</fullName>
    </submittedName>
</protein>
<sequence length="248" mass="28161">MNTHHHTNKPEVTINSEPQITEAGKLAFFLISVTENGKNVPLEVVHTMKMHLLLVNEELTWFDHIHPEEQTDGTYFVSETFPSAGKYLLFIDYKPIGGEATVETHTVEVQGKQLPGSPELQTKLVAAIDGYLVTLVNRNDLKTNRKQSLQFSVEKNGTRLQEKDMQPYLGATAHIVMINKADKDFLHIHPKSDYRFPIYAETYIEKAGLYRMWVQFKIDGEVRTADFTVVVSEGAKTEESLNNHSGHH</sequence>
<reference evidence="1" key="1">
    <citation type="journal article" date="2013" name="Lancet">
        <title>First case of E anophelis outbreak in an intensive-care unit.</title>
        <authorList>
            <person name="Teo J."/>
            <person name="Tan S.Y."/>
            <person name="Tay M."/>
            <person name="Ding Y."/>
            <person name="Kjelleberg S."/>
            <person name="Givskov M."/>
            <person name="Lin R.T."/>
            <person name="Yang L."/>
        </authorList>
    </citation>
    <scope>NUCLEOTIDE SEQUENCE [LARGE SCALE GENOMIC DNA]</scope>
    <source>
        <strain evidence="1">NUHP1</strain>
    </source>
</reference>
<dbReference type="eggNOG" id="COG4244">
    <property type="taxonomic scope" value="Bacteria"/>
</dbReference>